<dbReference type="SUPFAM" id="SSF46785">
    <property type="entry name" value="Winged helix' DNA-binding domain"/>
    <property type="match status" value="1"/>
</dbReference>
<dbReference type="AlphaFoldDB" id="A0A0M7BGE4"/>
<keyword evidence="3" id="KW-0804">Transcription</keyword>
<dbReference type="Proteomes" id="UP000049455">
    <property type="component" value="Unassembled WGS sequence"/>
</dbReference>
<evidence type="ECO:0000256" key="3">
    <source>
        <dbReference type="ARBA" id="ARBA00023163"/>
    </source>
</evidence>
<evidence type="ECO:0000256" key="1">
    <source>
        <dbReference type="ARBA" id="ARBA00023015"/>
    </source>
</evidence>
<accession>A0A0M7BGE4</accession>
<dbReference type="PROSITE" id="PS50949">
    <property type="entry name" value="HTH_GNTR"/>
    <property type="match status" value="1"/>
</dbReference>
<dbReference type="OrthoDB" id="9808770at2"/>
<protein>
    <submittedName>
        <fullName evidence="5">HTH-type transcriptional repressor YtrA</fullName>
    </submittedName>
</protein>
<dbReference type="SMART" id="SM00345">
    <property type="entry name" value="HTH_GNTR"/>
    <property type="match status" value="1"/>
</dbReference>
<dbReference type="STRING" id="313367.JSE7799_03665"/>
<evidence type="ECO:0000313" key="6">
    <source>
        <dbReference type="Proteomes" id="UP000049455"/>
    </source>
</evidence>
<gene>
    <name evidence="5" type="primary">ytrA</name>
    <name evidence="5" type="ORF">JSE7799_03665</name>
</gene>
<evidence type="ECO:0000313" key="5">
    <source>
        <dbReference type="EMBL" id="CUH40924.1"/>
    </source>
</evidence>
<dbReference type="GO" id="GO:0003677">
    <property type="term" value="F:DNA binding"/>
    <property type="evidence" value="ECO:0007669"/>
    <property type="project" value="UniProtKB-KW"/>
</dbReference>
<dbReference type="PANTHER" id="PTHR38445:SF7">
    <property type="entry name" value="GNTR-FAMILY TRANSCRIPTIONAL REGULATOR"/>
    <property type="match status" value="1"/>
</dbReference>
<sequence length="333" mass="35954">MGTERADPDNTFARLARALDRTSSVPVSVQLRGALEYGIASGDIPPGTRLPSVRRLAGHLGVSPVTVNNVYAALQEAGHVHGRVGTGTFVADDGVSHQQAKSLREVERGIAELVRLGQEAGLSRAELTYRVSTASTRQEHVRILMIGTFHDATEAYAEDIRQYLRPGDEIIARTTEQMATQRVEGVGLVVAPRTLRVEAQALFPKLPVVGVTLIPKEATRVALAGIPPLAQVAAVSHFPEFLPAMRAGIMRFAPHVTHVTGAVRDDDDLPSLLARVDVLIHSTGAEDLRSGLNSRQKAIEYRHTPDSNSIETDLLPAIDACRGRTREQEGRAS</sequence>
<organism evidence="5 6">
    <name type="scientific">Jannaschia seosinensis</name>
    <dbReference type="NCBI Taxonomy" id="313367"/>
    <lineage>
        <taxon>Bacteria</taxon>
        <taxon>Pseudomonadati</taxon>
        <taxon>Pseudomonadota</taxon>
        <taxon>Alphaproteobacteria</taxon>
        <taxon>Rhodobacterales</taxon>
        <taxon>Roseobacteraceae</taxon>
        <taxon>Jannaschia</taxon>
    </lineage>
</organism>
<dbReference type="InterPro" id="IPR036388">
    <property type="entry name" value="WH-like_DNA-bd_sf"/>
</dbReference>
<name>A0A0M7BGE4_9RHOB</name>
<keyword evidence="6" id="KW-1185">Reference proteome</keyword>
<dbReference type="InterPro" id="IPR000524">
    <property type="entry name" value="Tscrpt_reg_HTH_GntR"/>
</dbReference>
<evidence type="ECO:0000256" key="2">
    <source>
        <dbReference type="ARBA" id="ARBA00023125"/>
    </source>
</evidence>
<keyword evidence="1" id="KW-0805">Transcription regulation</keyword>
<evidence type="ECO:0000259" key="4">
    <source>
        <dbReference type="PROSITE" id="PS50949"/>
    </source>
</evidence>
<proteinExistence type="predicted"/>
<dbReference type="Gene3D" id="1.10.10.10">
    <property type="entry name" value="Winged helix-like DNA-binding domain superfamily/Winged helix DNA-binding domain"/>
    <property type="match status" value="1"/>
</dbReference>
<dbReference type="PANTHER" id="PTHR38445">
    <property type="entry name" value="HTH-TYPE TRANSCRIPTIONAL REPRESSOR YTRA"/>
    <property type="match status" value="1"/>
</dbReference>
<dbReference type="EMBL" id="CYPR01000241">
    <property type="protein sequence ID" value="CUH40924.1"/>
    <property type="molecule type" value="Genomic_DNA"/>
</dbReference>
<dbReference type="RefSeq" id="WP_055664915.1">
    <property type="nucleotide sequence ID" value="NZ_CYPR01000241.1"/>
</dbReference>
<dbReference type="GO" id="GO:0003700">
    <property type="term" value="F:DNA-binding transcription factor activity"/>
    <property type="evidence" value="ECO:0007669"/>
    <property type="project" value="InterPro"/>
</dbReference>
<reference evidence="5 6" key="1">
    <citation type="submission" date="2015-09" db="EMBL/GenBank/DDBJ databases">
        <authorList>
            <person name="Jackson K.R."/>
            <person name="Lunt B.L."/>
            <person name="Fisher J.N.B."/>
            <person name="Gardner A.V."/>
            <person name="Bailey M.E."/>
            <person name="Deus L.M."/>
            <person name="Earl A.S."/>
            <person name="Gibby P.D."/>
            <person name="Hartmann K.A."/>
            <person name="Liu J.E."/>
            <person name="Manci A.M."/>
            <person name="Nielsen D.A."/>
            <person name="Solomon M.B."/>
            <person name="Breakwell D.P."/>
            <person name="Burnett S.H."/>
            <person name="Grose J.H."/>
        </authorList>
    </citation>
    <scope>NUCLEOTIDE SEQUENCE [LARGE SCALE GENOMIC DNA]</scope>
    <source>
        <strain evidence="5 6">CECT 7799</strain>
    </source>
</reference>
<dbReference type="CDD" id="cd07377">
    <property type="entry name" value="WHTH_GntR"/>
    <property type="match status" value="1"/>
</dbReference>
<dbReference type="InterPro" id="IPR036390">
    <property type="entry name" value="WH_DNA-bd_sf"/>
</dbReference>
<keyword evidence="2" id="KW-0238">DNA-binding</keyword>
<dbReference type="Pfam" id="PF00392">
    <property type="entry name" value="GntR"/>
    <property type="match status" value="1"/>
</dbReference>
<feature type="domain" description="HTH gntR-type" evidence="4">
    <location>
        <begin position="25"/>
        <end position="93"/>
    </location>
</feature>